<protein>
    <submittedName>
        <fullName evidence="1">Uncharacterized protein</fullName>
    </submittedName>
</protein>
<dbReference type="PANTHER" id="PTHR31630">
    <property type="entry name" value="PHYTANOYL-COA DIOXYGENASE-RELATED-RELATED"/>
    <property type="match status" value="1"/>
</dbReference>
<organism evidence="1 2">
    <name type="scientific">Mytilus coruscus</name>
    <name type="common">Sea mussel</name>
    <dbReference type="NCBI Taxonomy" id="42192"/>
    <lineage>
        <taxon>Eukaryota</taxon>
        <taxon>Metazoa</taxon>
        <taxon>Spiralia</taxon>
        <taxon>Lophotrochozoa</taxon>
        <taxon>Mollusca</taxon>
        <taxon>Bivalvia</taxon>
        <taxon>Autobranchia</taxon>
        <taxon>Pteriomorphia</taxon>
        <taxon>Mytilida</taxon>
        <taxon>Mytiloidea</taxon>
        <taxon>Mytilidae</taxon>
        <taxon>Mytilinae</taxon>
        <taxon>Mytilus</taxon>
    </lineage>
</organism>
<dbReference type="SUPFAM" id="SSF51197">
    <property type="entry name" value="Clavaminate synthase-like"/>
    <property type="match status" value="1"/>
</dbReference>
<sequence length="335" mass="38630">MGRNRTHPMLSKINRESLLKELENNGYAIIPNAAERCDEKFLKYQEWFAGFKETGNSIQRDDYVIDKYRISHSEASWGIRGQVRQLFGLVWETDKLLTSVEGVILFNPPEKGEGDFRTPDACNLHLEQGVRRQGLHAYRGAVYLEESTDEDFCFRVLTESHKHHSEFFEDFPQAASKSKKNESLKLTKNERTWYFDKGCKLVSVTVPKGGLLLWDARMVFDFVLPECGRKNIDRWAAITLVTMTPALWADKDDIELKQKVFKDLSTTTHWASQGQKVISERRPVKRNALGDIVENVAVKFPTATALWYPCQKLMGMMEYDFENPEENGPLPPAWK</sequence>
<keyword evidence="2" id="KW-1185">Reference proteome</keyword>
<dbReference type="Gene3D" id="2.60.120.620">
    <property type="entry name" value="q2cbj1_9rhob like domain"/>
    <property type="match status" value="1"/>
</dbReference>
<dbReference type="OrthoDB" id="445007at2759"/>
<proteinExistence type="predicted"/>
<dbReference type="EMBL" id="CACVKT020005205">
    <property type="protein sequence ID" value="CAC5393610.1"/>
    <property type="molecule type" value="Genomic_DNA"/>
</dbReference>
<reference evidence="1 2" key="1">
    <citation type="submission" date="2020-06" db="EMBL/GenBank/DDBJ databases">
        <authorList>
            <person name="Li R."/>
            <person name="Bekaert M."/>
        </authorList>
    </citation>
    <scope>NUCLEOTIDE SEQUENCE [LARGE SCALE GENOMIC DNA]</scope>
    <source>
        <strain evidence="2">wild</strain>
    </source>
</reference>
<accession>A0A6J8CFE7</accession>
<evidence type="ECO:0000313" key="2">
    <source>
        <dbReference type="Proteomes" id="UP000507470"/>
    </source>
</evidence>
<dbReference type="Proteomes" id="UP000507470">
    <property type="component" value="Unassembled WGS sequence"/>
</dbReference>
<evidence type="ECO:0000313" key="1">
    <source>
        <dbReference type="EMBL" id="CAC5393610.1"/>
    </source>
</evidence>
<dbReference type="AlphaFoldDB" id="A0A6J8CFE7"/>
<gene>
    <name evidence="1" type="ORF">MCOR_28459</name>
</gene>
<dbReference type="PANTHER" id="PTHR31630:SF6">
    <property type="entry name" value="PHYTANOYL-COA DIOXYGENASE-RELATED"/>
    <property type="match status" value="1"/>
</dbReference>
<name>A0A6J8CFE7_MYTCO</name>